<feature type="transmembrane region" description="Helical" evidence="10">
    <location>
        <begin position="37"/>
        <end position="57"/>
    </location>
</feature>
<dbReference type="PANTHER" id="PTHR21137:SF35">
    <property type="entry name" value="ODORANT RECEPTOR 19A-RELATED"/>
    <property type="match status" value="1"/>
</dbReference>
<evidence type="ECO:0000256" key="6">
    <source>
        <dbReference type="ARBA" id="ARBA00022989"/>
    </source>
</evidence>
<accession>A0A3F2ZEA5</accession>
<protein>
    <recommendedName>
        <fullName evidence="10">Odorant receptor</fullName>
    </recommendedName>
</protein>
<feature type="transmembrane region" description="Helical" evidence="10">
    <location>
        <begin position="177"/>
        <end position="194"/>
    </location>
</feature>
<evidence type="ECO:0000313" key="11">
    <source>
        <dbReference type="EnsemblMetazoa" id="PPAI013163-PA"/>
    </source>
</evidence>
<feature type="transmembrane region" description="Helical" evidence="10">
    <location>
        <begin position="283"/>
        <end position="305"/>
    </location>
</feature>
<proteinExistence type="inferred from homology"/>
<keyword evidence="7 10" id="KW-0472">Membrane</keyword>
<keyword evidence="6 10" id="KW-1133">Transmembrane helix</keyword>
<dbReference type="GO" id="GO:0005549">
    <property type="term" value="F:odorant binding"/>
    <property type="evidence" value="ECO:0007669"/>
    <property type="project" value="InterPro"/>
</dbReference>
<evidence type="ECO:0000256" key="2">
    <source>
        <dbReference type="ARBA" id="ARBA00022475"/>
    </source>
</evidence>
<dbReference type="GO" id="GO:0007165">
    <property type="term" value="P:signal transduction"/>
    <property type="evidence" value="ECO:0007669"/>
    <property type="project" value="UniProtKB-KW"/>
</dbReference>
<evidence type="ECO:0000256" key="3">
    <source>
        <dbReference type="ARBA" id="ARBA00022606"/>
    </source>
</evidence>
<comment type="similarity">
    <text evidence="10">Belongs to the insect chemoreceptor superfamily. Heteromeric odorant receptor channel (TC 1.A.69) family.</text>
</comment>
<keyword evidence="5 10" id="KW-0552">Olfaction</keyword>
<dbReference type="EnsemblMetazoa" id="PPAI013163-RA">
    <property type="protein sequence ID" value="PPAI013163-PA"/>
    <property type="gene ID" value="PPAI013163"/>
</dbReference>
<evidence type="ECO:0000256" key="7">
    <source>
        <dbReference type="ARBA" id="ARBA00023136"/>
    </source>
</evidence>
<evidence type="ECO:0000256" key="1">
    <source>
        <dbReference type="ARBA" id="ARBA00004651"/>
    </source>
</evidence>
<sequence length="383" mass="44019">MSVQRNLEIFNKIKPKIQFGISFSTIYVSTESLKHRILIKATLISTILCLVSTILHIANTFQGKFTGNLAMSLTYCFGCIQIISKTLFMRYNRNNLLELLDKVQSLHNNFENKELNSIAEKNLTKFSNIWETCFKLGKVIIMITAFGLSISSTIKGKSGIIIQIPLIPNDIPCSSQIMLFMQLILSEFGAIFIFYLDITIAFFGFEIMAASDILYEYISANKDRIQEDPEFLKILTIRYCQIVDYIKQFNDIVSIANLVQFVTNAFLSLAIFFFVRLYPRHPVGYSTAFIALFELFIPCAFGEFIKIKMERLSTTLYLTNWYDLNLKDQKSFLLVLGMTQREYGLRAAGMYDVNIYTFIKIVKMAISWCAFIFTMETVLDRGS</sequence>
<evidence type="ECO:0000256" key="9">
    <source>
        <dbReference type="ARBA" id="ARBA00023224"/>
    </source>
</evidence>
<evidence type="ECO:0000256" key="5">
    <source>
        <dbReference type="ARBA" id="ARBA00022725"/>
    </source>
</evidence>
<evidence type="ECO:0000313" key="12">
    <source>
        <dbReference type="Proteomes" id="UP000092462"/>
    </source>
</evidence>
<comment type="subcellular location">
    <subcellularLocation>
        <location evidence="1 10">Cell membrane</location>
        <topology evidence="1 10">Multi-pass membrane protein</topology>
    </subcellularLocation>
</comment>
<dbReference type="GO" id="GO:0004984">
    <property type="term" value="F:olfactory receptor activity"/>
    <property type="evidence" value="ECO:0007669"/>
    <property type="project" value="InterPro"/>
</dbReference>
<keyword evidence="4 10" id="KW-0812">Transmembrane</keyword>
<dbReference type="VEuPathDB" id="VectorBase:PPAI013163"/>
<keyword evidence="12" id="KW-1185">Reference proteome</keyword>
<keyword evidence="9 10" id="KW-0807">Transducer</keyword>
<dbReference type="EMBL" id="AJVK01081931">
    <property type="status" value="NOT_ANNOTATED_CDS"/>
    <property type="molecule type" value="Genomic_DNA"/>
</dbReference>
<dbReference type="InterPro" id="IPR004117">
    <property type="entry name" value="7tm6_olfct_rcpt"/>
</dbReference>
<keyword evidence="3 10" id="KW-0716">Sensory transduction</keyword>
<dbReference type="GO" id="GO:0005886">
    <property type="term" value="C:plasma membrane"/>
    <property type="evidence" value="ECO:0007669"/>
    <property type="project" value="UniProtKB-SubCell"/>
</dbReference>
<feature type="transmembrane region" description="Helical" evidence="10">
    <location>
        <begin position="255"/>
        <end position="277"/>
    </location>
</feature>
<feature type="transmembrane region" description="Helical" evidence="10">
    <location>
        <begin position="69"/>
        <end position="88"/>
    </location>
</feature>
<dbReference type="AlphaFoldDB" id="A0A3F2ZEA5"/>
<reference evidence="11" key="1">
    <citation type="submission" date="2022-08" db="UniProtKB">
        <authorList>
            <consortium name="EnsemblMetazoa"/>
        </authorList>
    </citation>
    <scope>IDENTIFICATION</scope>
    <source>
        <strain evidence="11">Israel</strain>
    </source>
</reference>
<dbReference type="VEuPathDB" id="VectorBase:PPAPM1_008726"/>
<keyword evidence="2" id="KW-1003">Cell membrane</keyword>
<evidence type="ECO:0000256" key="8">
    <source>
        <dbReference type="ARBA" id="ARBA00023170"/>
    </source>
</evidence>
<evidence type="ECO:0000256" key="4">
    <source>
        <dbReference type="ARBA" id="ARBA00022692"/>
    </source>
</evidence>
<dbReference type="Pfam" id="PF02949">
    <property type="entry name" value="7tm_6"/>
    <property type="match status" value="1"/>
</dbReference>
<name>A0A3F2ZEA5_PHLPP</name>
<comment type="caution">
    <text evidence="10">Lacks conserved residue(s) required for the propagation of feature annotation.</text>
</comment>
<keyword evidence="8 10" id="KW-0675">Receptor</keyword>
<evidence type="ECO:0000256" key="10">
    <source>
        <dbReference type="RuleBase" id="RU351113"/>
    </source>
</evidence>
<dbReference type="Proteomes" id="UP000092462">
    <property type="component" value="Unassembled WGS sequence"/>
</dbReference>
<dbReference type="PANTHER" id="PTHR21137">
    <property type="entry name" value="ODORANT RECEPTOR"/>
    <property type="match status" value="1"/>
</dbReference>
<organism evidence="11 12">
    <name type="scientific">Phlebotomus papatasi</name>
    <name type="common">Sandfly</name>
    <dbReference type="NCBI Taxonomy" id="29031"/>
    <lineage>
        <taxon>Eukaryota</taxon>
        <taxon>Metazoa</taxon>
        <taxon>Ecdysozoa</taxon>
        <taxon>Arthropoda</taxon>
        <taxon>Hexapoda</taxon>
        <taxon>Insecta</taxon>
        <taxon>Pterygota</taxon>
        <taxon>Neoptera</taxon>
        <taxon>Endopterygota</taxon>
        <taxon>Diptera</taxon>
        <taxon>Nematocera</taxon>
        <taxon>Psychodoidea</taxon>
        <taxon>Psychodidae</taxon>
        <taxon>Phlebotomus</taxon>
        <taxon>Phlebotomus</taxon>
    </lineage>
</organism>